<evidence type="ECO:0000313" key="2">
    <source>
        <dbReference type="Proteomes" id="UP000730481"/>
    </source>
</evidence>
<comment type="caution">
    <text evidence="1">The sequence shown here is derived from an EMBL/GenBank/DDBJ whole genome shotgun (WGS) entry which is preliminary data.</text>
</comment>
<reference evidence="1" key="2">
    <citation type="submission" date="2020-02" db="EMBL/GenBank/DDBJ databases">
        <title>Identification and distribution of gene clusters putatively required for synthesis of sphingolipid metabolism inhibitors in phylogenetically diverse species of the filamentous fungus Fusarium.</title>
        <authorList>
            <person name="Kim H.-S."/>
            <person name="Busman M."/>
            <person name="Brown D.W."/>
            <person name="Divon H."/>
            <person name="Uhlig S."/>
            <person name="Proctor R.H."/>
        </authorList>
    </citation>
    <scope>NUCLEOTIDE SEQUENCE</scope>
    <source>
        <strain evidence="1">NRRL 25174</strain>
    </source>
</reference>
<keyword evidence="2" id="KW-1185">Reference proteome</keyword>
<dbReference type="AlphaFoldDB" id="A0A9P5AK85"/>
<dbReference type="Proteomes" id="UP000730481">
    <property type="component" value="Unassembled WGS sequence"/>
</dbReference>
<dbReference type="EMBL" id="PVQB02000243">
    <property type="protein sequence ID" value="KAF4340281.1"/>
    <property type="molecule type" value="Genomic_DNA"/>
</dbReference>
<accession>A0A9P5AK85</accession>
<protein>
    <submittedName>
        <fullName evidence="1">Uncharacterized protein</fullName>
    </submittedName>
</protein>
<evidence type="ECO:0000313" key="1">
    <source>
        <dbReference type="EMBL" id="KAF4340281.1"/>
    </source>
</evidence>
<proteinExistence type="predicted"/>
<sequence>MENQQIDAGEAPPCDSHPLPCVPMNDLPKDIIDYHAFCSSTWDVPVVASFALDPSCYNRNQECLRKLFGKFDYHTVPGKIVVWQPPQRHDIFIASIEKYIVEQLKMFTSSSPEDPGKIIREIQNEGRSPISLKDGSELHPDRRFRYNGAHDAKSPVITITVSTAQSHEEVMDKTRKLLIETNGWVKTAFQRANGLPANLQMTMNIPLRDFAPKGTDMSNWPLCSISIPFNQLSHTLTHAAEAEGHRNLALNYLIYGHESDSEGDDEEYGCNWGSNAVGDLEHATK</sequence>
<reference evidence="1" key="1">
    <citation type="journal article" date="2017" name="Mycologia">
        <title>Fusarium algeriense, sp. nov., a novel toxigenic crown rot pathogen of durum wheat from Algeria is nested in the Fusarium burgessii species complex.</title>
        <authorList>
            <person name="Laraba I."/>
            <person name="Keddad A."/>
            <person name="Boureghda H."/>
            <person name="Abdallah N."/>
            <person name="Vaughan M.M."/>
            <person name="Proctor R.H."/>
            <person name="Busman M."/>
            <person name="O'Donnell K."/>
        </authorList>
    </citation>
    <scope>NUCLEOTIDE SEQUENCE</scope>
    <source>
        <strain evidence="1">NRRL 25174</strain>
    </source>
</reference>
<name>A0A9P5AK85_9HYPO</name>
<organism evidence="1 2">
    <name type="scientific">Fusarium beomiforme</name>
    <dbReference type="NCBI Taxonomy" id="44412"/>
    <lineage>
        <taxon>Eukaryota</taxon>
        <taxon>Fungi</taxon>
        <taxon>Dikarya</taxon>
        <taxon>Ascomycota</taxon>
        <taxon>Pezizomycotina</taxon>
        <taxon>Sordariomycetes</taxon>
        <taxon>Hypocreomycetidae</taxon>
        <taxon>Hypocreales</taxon>
        <taxon>Nectriaceae</taxon>
        <taxon>Fusarium</taxon>
        <taxon>Fusarium burgessii species complex</taxon>
    </lineage>
</organism>
<gene>
    <name evidence="1" type="ORF">FBEOM_5792</name>
</gene>
<dbReference type="OrthoDB" id="5097158at2759"/>